<dbReference type="EMBL" id="RWJN01000603">
    <property type="protein sequence ID" value="TCD60403.1"/>
    <property type="molecule type" value="Genomic_DNA"/>
</dbReference>
<name>A0A4R0R3G2_9APHY</name>
<evidence type="ECO:0000256" key="1">
    <source>
        <dbReference type="SAM" id="MobiDB-lite"/>
    </source>
</evidence>
<protein>
    <submittedName>
        <fullName evidence="2">Uncharacterized protein</fullName>
    </submittedName>
</protein>
<feature type="region of interest" description="Disordered" evidence="1">
    <location>
        <begin position="179"/>
        <end position="213"/>
    </location>
</feature>
<dbReference type="OrthoDB" id="2804748at2759"/>
<feature type="region of interest" description="Disordered" evidence="1">
    <location>
        <begin position="1"/>
        <end position="61"/>
    </location>
</feature>
<comment type="caution">
    <text evidence="2">The sequence shown here is derived from an EMBL/GenBank/DDBJ whole genome shotgun (WGS) entry which is preliminary data.</text>
</comment>
<reference evidence="2 3" key="1">
    <citation type="submission" date="2018-11" db="EMBL/GenBank/DDBJ databases">
        <title>Genome assembly of Steccherinum ochraceum LE-BIN_3174, the white-rot fungus of the Steccherinaceae family (The Residual Polyporoid clade, Polyporales, Basidiomycota).</title>
        <authorList>
            <person name="Fedorova T.V."/>
            <person name="Glazunova O.A."/>
            <person name="Landesman E.O."/>
            <person name="Moiseenko K.V."/>
            <person name="Psurtseva N.V."/>
            <person name="Savinova O.S."/>
            <person name="Shakhova N.V."/>
            <person name="Tyazhelova T.V."/>
            <person name="Vasina D.V."/>
        </authorList>
    </citation>
    <scope>NUCLEOTIDE SEQUENCE [LARGE SCALE GENOMIC DNA]</scope>
    <source>
        <strain evidence="2 3">LE-BIN_3174</strain>
    </source>
</reference>
<feature type="region of interest" description="Disordered" evidence="1">
    <location>
        <begin position="316"/>
        <end position="337"/>
    </location>
</feature>
<evidence type="ECO:0000313" key="2">
    <source>
        <dbReference type="EMBL" id="TCD60403.1"/>
    </source>
</evidence>
<dbReference type="Proteomes" id="UP000292702">
    <property type="component" value="Unassembled WGS sequence"/>
</dbReference>
<dbReference type="AlphaFoldDB" id="A0A4R0R3G2"/>
<accession>A0A4R0R3G2</accession>
<feature type="compositionally biased region" description="Polar residues" evidence="1">
    <location>
        <begin position="317"/>
        <end position="332"/>
    </location>
</feature>
<feature type="compositionally biased region" description="Basic residues" evidence="1">
    <location>
        <begin position="195"/>
        <end position="213"/>
    </location>
</feature>
<keyword evidence="3" id="KW-1185">Reference proteome</keyword>
<feature type="compositionally biased region" description="Polar residues" evidence="1">
    <location>
        <begin position="372"/>
        <end position="382"/>
    </location>
</feature>
<organism evidence="2 3">
    <name type="scientific">Steccherinum ochraceum</name>
    <dbReference type="NCBI Taxonomy" id="92696"/>
    <lineage>
        <taxon>Eukaryota</taxon>
        <taxon>Fungi</taxon>
        <taxon>Dikarya</taxon>
        <taxon>Basidiomycota</taxon>
        <taxon>Agaricomycotina</taxon>
        <taxon>Agaricomycetes</taxon>
        <taxon>Polyporales</taxon>
        <taxon>Steccherinaceae</taxon>
        <taxon>Steccherinum</taxon>
    </lineage>
</organism>
<gene>
    <name evidence="2" type="ORF">EIP91_010229</name>
</gene>
<feature type="region of interest" description="Disordered" evidence="1">
    <location>
        <begin position="366"/>
        <end position="399"/>
    </location>
</feature>
<sequence>MLQSPLLHRFPFSRSQDSPRKSKVPLSNSTNVPRRTKKAKSLTAQPTQTPPAFSLSPRTKSTATVSLSNANAFRTTSSSPPGLSEVPLNLIPFPSSTPFPSTPAEQDLDLDLLSFVVVEKDGEEEKGSPSLMRAATAWRIDLRRRRSKSCLVPSSFICGAPSQHDFPLHLDIPTLPSVAPAYPRRSQSTSDGKSGKRKPVVPRTTKAVKRAKKAKKQTADLQFVAMMHRSILCYLSSAPAACAGLVASRHKAKLDVLRQDDLLIERLWQNLKAQGFKPIPLELDDKDDTPLLPGLISALSPEHDLAQRAKSLPPLSIPQTLTPVSEPTSSPVRSEHVPDVLSMPQLVATLILRHNDRCSTRFRSASARKQALKNSPHTQVRQRSPLHRSIAVAGDQDSA</sequence>
<feature type="compositionally biased region" description="Polar residues" evidence="1">
    <location>
        <begin position="42"/>
        <end position="61"/>
    </location>
</feature>
<evidence type="ECO:0000313" key="3">
    <source>
        <dbReference type="Proteomes" id="UP000292702"/>
    </source>
</evidence>
<proteinExistence type="predicted"/>